<accession>A0ABW2F244</accession>
<comment type="caution">
    <text evidence="1">The sequence shown here is derived from an EMBL/GenBank/DDBJ whole genome shotgun (WGS) entry which is preliminary data.</text>
</comment>
<keyword evidence="2" id="KW-1185">Reference proteome</keyword>
<reference evidence="2" key="1">
    <citation type="journal article" date="2019" name="Int. J. Syst. Evol. Microbiol.">
        <title>The Global Catalogue of Microorganisms (GCM) 10K type strain sequencing project: providing services to taxonomists for standard genome sequencing and annotation.</title>
        <authorList>
            <consortium name="The Broad Institute Genomics Platform"/>
            <consortium name="The Broad Institute Genome Sequencing Center for Infectious Disease"/>
            <person name="Wu L."/>
            <person name="Ma J."/>
        </authorList>
    </citation>
    <scope>NUCLEOTIDE SEQUENCE [LARGE SCALE GENOMIC DNA]</scope>
    <source>
        <strain evidence="2">CGMCC 1.13666</strain>
    </source>
</reference>
<sequence length="541" mass="61935">MSSNEQNPFYQNEEISSQEALEVEVPREWPRFREYSLFESTTAELSYSMEVAEEMAKLAVLGVMATACQGLFDVAYPNSKIKVPMSLMTCTVAGSSERKTTLKKWTDRPITEFEIAQAEKRKQQAVEAHRLHQNWQIKIRALEKSLSKEMANDADPEKITSIESQILELQAAEPETHKNIRIIYKNATPGALALSLYENFPCAFLSSSESGNLLNGPTFRDMYIFNSIYSGSTITIDRSSQPSFILHEPRLSICLMLQPAAMDRFLEKKGREAHDNGFLSRFLFIKPEGMAGNRTNERPPIADHVEQDFYSRVTELLSKSLASFENGESRRVQMFSSTAKALWKTLFNSIECQIREGGIYHYSKEHASKLMENITRVAGIIHAFEGYEGDISSHTLEYAYKFCRKCSQHYLQHLAEEPEIVTLTNLMVQDIRRLATPYYDGYRFKKSLIQQRGSGKLRNLKSRKLALDTLEKLGHLRVPIHPSGDYEFKNTVWTTLDPELKNGEEFTIAELPLWREQELVNPFGQGKYLELVNTSPDARHY</sequence>
<dbReference type="EMBL" id="JBHSZP010000033">
    <property type="protein sequence ID" value="MFC7091156.1"/>
    <property type="molecule type" value="Genomic_DNA"/>
</dbReference>
<dbReference type="InterPro" id="IPR025048">
    <property type="entry name" value="DUF3987"/>
</dbReference>
<dbReference type="Proteomes" id="UP001596411">
    <property type="component" value="Unassembled WGS sequence"/>
</dbReference>
<dbReference type="RefSeq" id="WP_346061957.1">
    <property type="nucleotide sequence ID" value="NZ_BAAADR010000006.1"/>
</dbReference>
<evidence type="ECO:0000313" key="2">
    <source>
        <dbReference type="Proteomes" id="UP001596411"/>
    </source>
</evidence>
<gene>
    <name evidence="1" type="ORF">ACFQH5_16550</name>
</gene>
<evidence type="ECO:0000313" key="1">
    <source>
        <dbReference type="EMBL" id="MFC7091156.1"/>
    </source>
</evidence>
<organism evidence="1 2">
    <name type="scientific">Halomonas salifodinae</name>
    <dbReference type="NCBI Taxonomy" id="438745"/>
    <lineage>
        <taxon>Bacteria</taxon>
        <taxon>Pseudomonadati</taxon>
        <taxon>Pseudomonadota</taxon>
        <taxon>Gammaproteobacteria</taxon>
        <taxon>Oceanospirillales</taxon>
        <taxon>Halomonadaceae</taxon>
        <taxon>Halomonas</taxon>
    </lineage>
</organism>
<dbReference type="Pfam" id="PF13148">
    <property type="entry name" value="DUF3987"/>
    <property type="match status" value="1"/>
</dbReference>
<name>A0ABW2F244_9GAMM</name>
<proteinExistence type="predicted"/>
<protein>
    <submittedName>
        <fullName evidence="1">YfjI family protein</fullName>
    </submittedName>
</protein>